<feature type="compositionally biased region" description="Basic residues" evidence="1">
    <location>
        <begin position="563"/>
        <end position="573"/>
    </location>
</feature>
<feature type="compositionally biased region" description="Polar residues" evidence="1">
    <location>
        <begin position="1442"/>
        <end position="1452"/>
    </location>
</feature>
<reference evidence="3" key="1">
    <citation type="journal article" date="2021" name="Microbiol. Resour. Announc.">
        <title>LGAAP: Leishmaniinae Genome Assembly and Annotation Pipeline.</title>
        <authorList>
            <person name="Almutairi H."/>
            <person name="Urbaniak M.D."/>
            <person name="Bates M.D."/>
            <person name="Jariyapan N."/>
            <person name="Kwakye-Nuako G."/>
            <person name="Thomaz-Soccol V."/>
            <person name="Al-Salem W.S."/>
            <person name="Dillon R.J."/>
            <person name="Bates P.A."/>
            <person name="Gatherer D."/>
        </authorList>
    </citation>
    <scope>NUCLEOTIDE SEQUENCE [LARGE SCALE GENOMIC DNA]</scope>
</reference>
<dbReference type="RefSeq" id="XP_067059052.1">
    <property type="nucleotide sequence ID" value="XM_067203361.1"/>
</dbReference>
<feature type="region of interest" description="Disordered" evidence="1">
    <location>
        <begin position="1374"/>
        <end position="1452"/>
    </location>
</feature>
<feature type="region of interest" description="Disordered" evidence="1">
    <location>
        <begin position="657"/>
        <end position="684"/>
    </location>
</feature>
<reference evidence="3" key="2">
    <citation type="journal article" date="2021" name="Sci. Data">
        <title>Chromosome-scale genome sequencing, assembly and annotation of six genomes from subfamily Leishmaniinae.</title>
        <authorList>
            <person name="Almutairi H."/>
            <person name="Urbaniak M.D."/>
            <person name="Bates M.D."/>
            <person name="Jariyapan N."/>
            <person name="Kwakye-Nuako G."/>
            <person name="Thomaz Soccol V."/>
            <person name="Al-Salem W.S."/>
            <person name="Dillon R.J."/>
            <person name="Bates P.A."/>
            <person name="Gatherer D."/>
        </authorList>
    </citation>
    <scope>NUCLEOTIDE SEQUENCE [LARGE SCALE GENOMIC DNA]</scope>
</reference>
<dbReference type="GeneID" id="92357295"/>
<feature type="region of interest" description="Disordered" evidence="1">
    <location>
        <begin position="1066"/>
        <end position="1151"/>
    </location>
</feature>
<comment type="caution">
    <text evidence="2">The sequence shown here is derived from an EMBL/GenBank/DDBJ whole genome shotgun (WGS) entry which is preliminary data.</text>
</comment>
<feature type="compositionally biased region" description="Basic and acidic residues" evidence="1">
    <location>
        <begin position="1066"/>
        <end position="1075"/>
    </location>
</feature>
<feature type="compositionally biased region" description="Basic residues" evidence="1">
    <location>
        <begin position="1117"/>
        <end position="1128"/>
    </location>
</feature>
<feature type="compositionally biased region" description="Basic residues" evidence="1">
    <location>
        <begin position="994"/>
        <end position="1008"/>
    </location>
</feature>
<feature type="compositionally biased region" description="Basic and acidic residues" evidence="1">
    <location>
        <begin position="1346"/>
        <end position="1357"/>
    </location>
</feature>
<dbReference type="SMR" id="A0A836KBI0"/>
<evidence type="ECO:0000256" key="1">
    <source>
        <dbReference type="SAM" id="MobiDB-lite"/>
    </source>
</evidence>
<feature type="region of interest" description="Disordered" evidence="1">
    <location>
        <begin position="500"/>
        <end position="540"/>
    </location>
</feature>
<feature type="compositionally biased region" description="Polar residues" evidence="1">
    <location>
        <begin position="1627"/>
        <end position="1637"/>
    </location>
</feature>
<accession>A0A836KBI0</accession>
<feature type="region of interest" description="Disordered" evidence="1">
    <location>
        <begin position="1627"/>
        <end position="1687"/>
    </location>
</feature>
<protein>
    <submittedName>
        <fullName evidence="2">Uncharacterized protein</fullName>
    </submittedName>
</protein>
<feature type="compositionally biased region" description="Low complexity" evidence="1">
    <location>
        <begin position="1677"/>
        <end position="1687"/>
    </location>
</feature>
<evidence type="ECO:0000313" key="2">
    <source>
        <dbReference type="EMBL" id="KAG5466162.1"/>
    </source>
</evidence>
<dbReference type="KEGG" id="loi:92357295"/>
<sequence>MATATATNVNTLHNVPPKVSRLDMAASALALDRKVVQALFMSLRISIPQDVQRRLLSSCAEELQFLIARQPRLTPFHHRRRESLRHPALAMATKKYYRECRRRRLELALQQMAAVEVRSLSPSANSPSGQGPSVSSASLLESVLVDLLFSEYAQQSVGHAKDQDRQGDIHGTSTYNGSAGCGGFAASRSSVSLSNHAYSTGSRLLSRIISDVDSEASLKMLATPRGGLGSNLSRTAASSKSGILRYLASSQKHRKSVNEESFSALSDALNAGSISRFSSSVTVNENAEIGGGARMRGLGMSASPTSAADGNRFFARRIGLSDSAAARYGGRGAGDRFASGETGEMRVLLKRCMEEEHEAGTGNDPYLFISARPIEHLLCCYGGAPREPASMVHGAALMQLEYDSSTASDADLFRNAIVEEDVLWDQLAGCHRQLLRGAQGPCQAAATAVAGDRLVNDVIRRFWDRLTVSMAAHHAHKAQEARKSRAAVDADIAAAISARRGRRNTNVDEDDLNEISNNDDRGERGAVGGDAATRGSGATRKVAFSRIRSNRIVPKASRALKAAPKRSKKKVRKGSGADSSAAGGGSEQQSSVAYYMTPFQYVYLHTRIAHVLLPDCDAVEVELLPYIQEDLLVDAAYDEEDVAQTLYFGKAPRLGGDSRRQGRKSNVAVSVGPRSRNTSMDSKLHLGSYDGARDDPMSAGADEAGRDALLLQRRFLSVRRNGYALSRSGGCAGSGNGAHDMSVGDDATSIGAASSLEVGNAYSVLLEHGSCSDRGIRKSIRASLPLIPTSFTVTQLPSLTYPQFWCSMMELADNWTGCAGHPVETAVFMWELYIEVFGHCWGEEDKRVAAAVDGKMAKSTMSAAERAEMAREEEEVVKSFQALLAEVSGGRFPPSSQRDSLNNTTAMSDTNHNAADESGPRWQRSRSKGRRGTHSPPTPSTDTDEDASILLGSDFELPFSELKRLVEATGEGNGKWLYAEHLDENGVTRRYRFRARRGGRHSSSRRGSQRGPCGETYIVEEELDESGAVVNRRKLLWQSTLSSSTSDSESDTSLYTVDENAPEFLRRKYYKDQPKKLRRLESRRRVRPGHGSDDSRTSSMTSWSTIDDDNSDARLDGRRRRCRIRRTGLRRDRPRNSKEYNQRRGRKKRQKKGWKFLFEEDVADGGGRGSRGHRSGKSRLTQKQLEHLMARKDWLRSVLGAKGINVPLDIPDNPAEQMLLYDLLRLTEKEEGVSDQGNGLSGSDDYYDLDGDIGAAGNRSGLAALLTQLRSFTLDDLANSDLMRRLVGEGEAEGAASHHLSPQQMQDVLIALMNERRGGARAGAGHGGQESAQERRLRLLRMLEEQRTRQQQRHEDSAAADSVGAPLTEETFGLTEVLPSPPRPPSSKTRQDSALSANLRKHTASPHPHSTQAPPLPDTGSPLPGFSCGSLEVPRRKDATSRESSAPSSLRLSANSMGWKISPTTLAERKELERLFRELEAYWADRASHGGRFRVDIVDYTPEQLEEFFAHLHLGPRQRALLRGRAPLAAATSLVGGTMHQDGSHSAFKDRVAEVAQQHHSHAACGQPADSLIRSPPPFAPAPVKLFTLTTEGSLDGALRRSYQSYLEDKAFAEALHGNVKIETVSSARASAVTQSPRAPPLPRLKTFGPQRKAPGVRAGGLPTTSAAPRPPPPPNSSATLSSLPRL</sequence>
<feature type="compositionally biased region" description="Basic and acidic residues" evidence="1">
    <location>
        <begin position="1129"/>
        <end position="1142"/>
    </location>
</feature>
<feature type="compositionally biased region" description="Polar residues" evidence="1">
    <location>
        <begin position="894"/>
        <end position="913"/>
    </location>
</feature>
<feature type="compositionally biased region" description="Basic residues" evidence="1">
    <location>
        <begin position="1076"/>
        <end position="1088"/>
    </location>
</feature>
<feature type="compositionally biased region" description="Low complexity" evidence="1">
    <location>
        <begin position="574"/>
        <end position="589"/>
    </location>
</feature>
<feature type="compositionally biased region" description="Basic residues" evidence="1">
    <location>
        <begin position="923"/>
        <end position="933"/>
    </location>
</feature>
<feature type="region of interest" description="Disordered" evidence="1">
    <location>
        <begin position="1346"/>
        <end position="1365"/>
    </location>
</feature>
<feature type="region of interest" description="Disordered" evidence="1">
    <location>
        <begin position="994"/>
        <end position="1013"/>
    </location>
</feature>
<feature type="region of interest" description="Disordered" evidence="1">
    <location>
        <begin position="555"/>
        <end position="589"/>
    </location>
</feature>
<dbReference type="Proteomes" id="UP000674143">
    <property type="component" value="Unassembled WGS sequence"/>
</dbReference>
<dbReference type="EMBL" id="JAFHLR010000035">
    <property type="protein sequence ID" value="KAG5466162.1"/>
    <property type="molecule type" value="Genomic_DNA"/>
</dbReference>
<organism evidence="2 3">
    <name type="scientific">Leishmania orientalis</name>
    <dbReference type="NCBI Taxonomy" id="2249476"/>
    <lineage>
        <taxon>Eukaryota</taxon>
        <taxon>Discoba</taxon>
        <taxon>Euglenozoa</taxon>
        <taxon>Kinetoplastea</taxon>
        <taxon>Metakinetoplastina</taxon>
        <taxon>Trypanosomatida</taxon>
        <taxon>Trypanosomatidae</taxon>
        <taxon>Leishmaniinae</taxon>
        <taxon>Leishmania</taxon>
    </lineage>
</organism>
<feature type="region of interest" description="Disordered" evidence="1">
    <location>
        <begin position="889"/>
        <end position="947"/>
    </location>
</feature>
<proteinExistence type="predicted"/>
<name>A0A836KBI0_9TRYP</name>
<evidence type="ECO:0000313" key="3">
    <source>
        <dbReference type="Proteomes" id="UP000674143"/>
    </source>
</evidence>
<keyword evidence="3" id="KW-1185">Reference proteome</keyword>
<gene>
    <name evidence="2" type="ORF">LSCM4_01305</name>
</gene>